<evidence type="ECO:0000313" key="2">
    <source>
        <dbReference type="EMBL" id="TKA53775.1"/>
    </source>
</evidence>
<dbReference type="Proteomes" id="UP000309340">
    <property type="component" value="Unassembled WGS sequence"/>
</dbReference>
<dbReference type="OrthoDB" id="3908878at2759"/>
<proteinExistence type="predicted"/>
<reference evidence="2 3" key="1">
    <citation type="submission" date="2017-03" db="EMBL/GenBank/DDBJ databases">
        <title>Genomes of endolithic fungi from Antarctica.</title>
        <authorList>
            <person name="Coleine C."/>
            <person name="Masonjones S."/>
            <person name="Stajich J.E."/>
        </authorList>
    </citation>
    <scope>NUCLEOTIDE SEQUENCE [LARGE SCALE GENOMIC DNA]</scope>
    <source>
        <strain evidence="2 3">CCFEE 5184</strain>
    </source>
</reference>
<feature type="domain" description="Alcohol dehydrogenase-like N-terminal" evidence="1">
    <location>
        <begin position="32"/>
        <end position="92"/>
    </location>
</feature>
<gene>
    <name evidence="2" type="ORF">B0A55_11847</name>
</gene>
<sequence length="106" mass="11593">MSKQSQKEWRVAENTGFDGLKLDESAPIPEIGDKEVLVRFHGSSLNYRDLIIAKGMYPFPCKDNIVPASDGAGIVEAVGKHVHRFKKGDKVLTLFNQGHVAGSLDA</sequence>
<dbReference type="Pfam" id="PF08240">
    <property type="entry name" value="ADH_N"/>
    <property type="match status" value="1"/>
</dbReference>
<dbReference type="PANTHER" id="PTHR45033:SF2">
    <property type="entry name" value="ZINC-TYPE ALCOHOL DEHYDROGENASE-LIKE PROTEIN C1773.06C"/>
    <property type="match status" value="1"/>
</dbReference>
<protein>
    <recommendedName>
        <fullName evidence="1">Alcohol dehydrogenase-like N-terminal domain-containing protein</fullName>
    </recommendedName>
</protein>
<name>A0A4U0VY78_9PEZI</name>
<dbReference type="EMBL" id="NAJQ01001737">
    <property type="protein sequence ID" value="TKA53775.1"/>
    <property type="molecule type" value="Genomic_DNA"/>
</dbReference>
<dbReference type="SUPFAM" id="SSF50129">
    <property type="entry name" value="GroES-like"/>
    <property type="match status" value="1"/>
</dbReference>
<evidence type="ECO:0000259" key="1">
    <source>
        <dbReference type="Pfam" id="PF08240"/>
    </source>
</evidence>
<dbReference type="InterPro" id="IPR052711">
    <property type="entry name" value="Zinc_ADH-like"/>
</dbReference>
<evidence type="ECO:0000313" key="3">
    <source>
        <dbReference type="Proteomes" id="UP000309340"/>
    </source>
</evidence>
<comment type="caution">
    <text evidence="2">The sequence shown here is derived from an EMBL/GenBank/DDBJ whole genome shotgun (WGS) entry which is preliminary data.</text>
</comment>
<dbReference type="PANTHER" id="PTHR45033">
    <property type="match status" value="1"/>
</dbReference>
<dbReference type="AlphaFoldDB" id="A0A4U0VY78"/>
<dbReference type="InterPro" id="IPR011032">
    <property type="entry name" value="GroES-like_sf"/>
</dbReference>
<feature type="non-terminal residue" evidence="2">
    <location>
        <position position="106"/>
    </location>
</feature>
<accession>A0A4U0VY78</accession>
<organism evidence="2 3">
    <name type="scientific">Friedmanniomyces simplex</name>
    <dbReference type="NCBI Taxonomy" id="329884"/>
    <lineage>
        <taxon>Eukaryota</taxon>
        <taxon>Fungi</taxon>
        <taxon>Dikarya</taxon>
        <taxon>Ascomycota</taxon>
        <taxon>Pezizomycotina</taxon>
        <taxon>Dothideomycetes</taxon>
        <taxon>Dothideomycetidae</taxon>
        <taxon>Mycosphaerellales</taxon>
        <taxon>Teratosphaeriaceae</taxon>
        <taxon>Friedmanniomyces</taxon>
    </lineage>
</organism>
<dbReference type="STRING" id="329884.A0A4U0VY78"/>
<dbReference type="Gene3D" id="3.90.180.10">
    <property type="entry name" value="Medium-chain alcohol dehydrogenases, catalytic domain"/>
    <property type="match status" value="1"/>
</dbReference>
<keyword evidence="3" id="KW-1185">Reference proteome</keyword>
<dbReference type="InterPro" id="IPR013154">
    <property type="entry name" value="ADH-like_N"/>
</dbReference>